<evidence type="ECO:0000313" key="1">
    <source>
        <dbReference type="EMBL" id="RJF72954.1"/>
    </source>
</evidence>
<organism evidence="1 2">
    <name type="scientific">Deinococcus cavernae</name>
    <dbReference type="NCBI Taxonomy" id="2320857"/>
    <lineage>
        <taxon>Bacteria</taxon>
        <taxon>Thermotogati</taxon>
        <taxon>Deinococcota</taxon>
        <taxon>Deinococci</taxon>
        <taxon>Deinococcales</taxon>
        <taxon>Deinococcaceae</taxon>
        <taxon>Deinococcus</taxon>
    </lineage>
</organism>
<evidence type="ECO:0000313" key="2">
    <source>
        <dbReference type="Proteomes" id="UP000286287"/>
    </source>
</evidence>
<sequence>MHADEMHHGREKTIRFLAHQGKSIVVEYQGERRELHHKVGKYIKRHVSPPVAVERWAIDDDMLNVVTLRRSLLPGTQIPLSTWRIGEG</sequence>
<dbReference type="AlphaFoldDB" id="A0A418VA17"/>
<name>A0A418VA17_9DEIO</name>
<dbReference type="EMBL" id="QYUJ01000014">
    <property type="protein sequence ID" value="RJF72954.1"/>
    <property type="molecule type" value="Genomic_DNA"/>
</dbReference>
<dbReference type="RefSeq" id="WP_119765580.1">
    <property type="nucleotide sequence ID" value="NZ_QYUJ01000014.1"/>
</dbReference>
<dbReference type="Proteomes" id="UP000286287">
    <property type="component" value="Unassembled WGS sequence"/>
</dbReference>
<gene>
    <name evidence="1" type="ORF">D3875_16790</name>
</gene>
<accession>A0A418VA17</accession>
<comment type="caution">
    <text evidence="1">The sequence shown here is derived from an EMBL/GenBank/DDBJ whole genome shotgun (WGS) entry which is preliminary data.</text>
</comment>
<proteinExistence type="predicted"/>
<protein>
    <submittedName>
        <fullName evidence="1">Uncharacterized protein</fullName>
    </submittedName>
</protein>
<keyword evidence="2" id="KW-1185">Reference proteome</keyword>
<reference evidence="1 2" key="1">
    <citation type="submission" date="2018-09" db="EMBL/GenBank/DDBJ databases">
        <authorList>
            <person name="Zhu H."/>
        </authorList>
    </citation>
    <scope>NUCLEOTIDE SEQUENCE [LARGE SCALE GENOMIC DNA]</scope>
    <source>
        <strain evidence="1 2">K2S05-167</strain>
    </source>
</reference>